<keyword evidence="3" id="KW-1185">Reference proteome</keyword>
<feature type="domain" description="Peptidase M1 leukotriene A4 hydrolase/aminopeptidase C-terminal" evidence="1">
    <location>
        <begin position="802"/>
        <end position="950"/>
    </location>
</feature>
<dbReference type="Pfam" id="PF09127">
    <property type="entry name" value="Leuk-A4-hydro_C"/>
    <property type="match status" value="1"/>
</dbReference>
<gene>
    <name evidence="2" type="primary">Aopep-L</name>
    <name evidence="2" type="ORF">Hamer_G013988</name>
</gene>
<dbReference type="GO" id="GO:0005730">
    <property type="term" value="C:nucleolus"/>
    <property type="evidence" value="ECO:0007669"/>
    <property type="project" value="InterPro"/>
</dbReference>
<name>A0A8J5JP38_HOMAM</name>
<accession>A0A8J5JP38</accession>
<evidence type="ECO:0000313" key="2">
    <source>
        <dbReference type="EMBL" id="KAG7161355.1"/>
    </source>
</evidence>
<evidence type="ECO:0000259" key="1">
    <source>
        <dbReference type="SMART" id="SM01263"/>
    </source>
</evidence>
<dbReference type="InterPro" id="IPR033577">
    <property type="entry name" value="AOPep"/>
</dbReference>
<keyword evidence="2" id="KW-0645">Protease</keyword>
<keyword evidence="2" id="KW-0378">Hydrolase</keyword>
<organism evidence="2 3">
    <name type="scientific">Homarus americanus</name>
    <name type="common">American lobster</name>
    <dbReference type="NCBI Taxonomy" id="6706"/>
    <lineage>
        <taxon>Eukaryota</taxon>
        <taxon>Metazoa</taxon>
        <taxon>Ecdysozoa</taxon>
        <taxon>Arthropoda</taxon>
        <taxon>Crustacea</taxon>
        <taxon>Multicrustacea</taxon>
        <taxon>Malacostraca</taxon>
        <taxon>Eumalacostraca</taxon>
        <taxon>Eucarida</taxon>
        <taxon>Decapoda</taxon>
        <taxon>Pleocyemata</taxon>
        <taxon>Astacidea</taxon>
        <taxon>Nephropoidea</taxon>
        <taxon>Nephropidae</taxon>
        <taxon>Homarus</taxon>
    </lineage>
</organism>
<dbReference type="SMART" id="SM01263">
    <property type="entry name" value="Leuk-A4-hydro_C"/>
    <property type="match status" value="1"/>
</dbReference>
<dbReference type="InterPro" id="IPR015211">
    <property type="entry name" value="Peptidase_M1_C"/>
</dbReference>
<keyword evidence="2" id="KW-0031">Aminopeptidase</keyword>
<evidence type="ECO:0000313" key="3">
    <source>
        <dbReference type="Proteomes" id="UP000747542"/>
    </source>
</evidence>
<dbReference type="Pfam" id="PF01433">
    <property type="entry name" value="Peptidase_M1"/>
    <property type="match status" value="1"/>
</dbReference>
<dbReference type="AlphaFoldDB" id="A0A8J5JP38"/>
<comment type="caution">
    <text evidence="2">The sequence shown here is derived from an EMBL/GenBank/DDBJ whole genome shotgun (WGS) entry which is preliminary data.</text>
</comment>
<dbReference type="GO" id="GO:0008270">
    <property type="term" value="F:zinc ion binding"/>
    <property type="evidence" value="ECO:0007669"/>
    <property type="project" value="InterPro"/>
</dbReference>
<dbReference type="EMBL" id="JAHLQT010029499">
    <property type="protein sequence ID" value="KAG7161355.1"/>
    <property type="molecule type" value="Genomic_DNA"/>
</dbReference>
<dbReference type="PANTHER" id="PTHR46627:SF1">
    <property type="entry name" value="AMINOPEPTIDASE O"/>
    <property type="match status" value="1"/>
</dbReference>
<dbReference type="PANTHER" id="PTHR46627">
    <property type="entry name" value="AMINOPEPTIDASE O"/>
    <property type="match status" value="1"/>
</dbReference>
<proteinExistence type="predicted"/>
<dbReference type="InterPro" id="IPR014782">
    <property type="entry name" value="Peptidase_M1_dom"/>
</dbReference>
<dbReference type="Proteomes" id="UP000747542">
    <property type="component" value="Unassembled WGS sequence"/>
</dbReference>
<dbReference type="OrthoDB" id="79562at2759"/>
<sequence>MSDQDLPLLSNIHQVRARHYLIHLKPNFDTKTIQGKVYIFFEPTTSCEKRGKCCTRDCFCLNSEIEDFVNTSSDISQQVTYKKEDGNLHNKKSDTVSKLHCNKDKGDCRANKTDVKSKEVLDEEIKIVLDCCDIRVKSVAEVSCENVDMLKYLNPNHPRECSVAFNFWSYRKHLPLQYVVDPWCIKIWKEDSTSIEQLPQAVCIDYETTPQGKSLFWRNDQDGNPCVFTPAAAINNRSVLPCQDPPSAMATWQAWVTVNKEYSVSLTGDYRPVKFVGCVEDYVEDIASLHHLNKKCCTVSERNSDIVFSRDGTDEWNTSTVCMYFYTTMVLPIATIAIAIGKWKTEILRTVHSKHFQEKKDEGEKIRYPCCHYEYPCHQKTLLWMNEIPLSVTYPPSCWASVKPLISFLPYAVEAAIHLLGVYPCCRLELVILPPCFGSLGLASPNLIFLSPTVAIDDPAAYIRLSHEISHAWFGINIGAQDWTEEWLSEGFATYMEDSIYAEAAMAYEKARNTISNQTVGKIPGNSSELVWSGAEGSSGCEGGGNPNSSSFKINDYGVVDHGHKSIVDSEVICFHDNTESDAMSKELYSGSSDLHHTRAHGGGKDCITCDKSPGIDSVFEGRKPVCDENNRNSQIFKKNLYFIKSSSLKLNKEKLEELSDVRAHIRYRTLASELENSTDELQTLRPMQGENLVGIDGINYVKNGLNPEKTFLQVHYLKGYFLLKFLSKLVGRAKFDAMMKHYVSVYHGQLVLSRHILDNFINTFPEVLEKGITRKILYNVWLHQPGLNTEIKEMYGNINNDLVTEVRQHFHYWEKFNTSRKRSGMVVKKVKVQLEAFHFSDQLVLLLEYFLQLPKLYHKTLGEINEYYSMAAQCGDVRHRWCELIIKNNYKDLTEIERFLLKDQSMGVYLYGELMISRKVKHKHLAERVFAKTRKDMDENAQLTVSAMLYGE</sequence>
<dbReference type="GO" id="GO:0070006">
    <property type="term" value="F:metalloaminopeptidase activity"/>
    <property type="evidence" value="ECO:0007669"/>
    <property type="project" value="InterPro"/>
</dbReference>
<protein>
    <submittedName>
        <fullName evidence="2">Aminopeptidase O-like</fullName>
    </submittedName>
</protein>
<reference evidence="2" key="1">
    <citation type="journal article" date="2021" name="Sci. Adv.">
        <title>The American lobster genome reveals insights on longevity, neural, and immune adaptations.</title>
        <authorList>
            <person name="Polinski J.M."/>
            <person name="Zimin A.V."/>
            <person name="Clark K.F."/>
            <person name="Kohn A.B."/>
            <person name="Sadowski N."/>
            <person name="Timp W."/>
            <person name="Ptitsyn A."/>
            <person name="Khanna P."/>
            <person name="Romanova D.Y."/>
            <person name="Williams P."/>
            <person name="Greenwood S.J."/>
            <person name="Moroz L.L."/>
            <person name="Walt D.R."/>
            <person name="Bodnar A.G."/>
        </authorList>
    </citation>
    <scope>NUCLEOTIDE SEQUENCE</scope>
    <source>
        <strain evidence="2">GMGI-L3</strain>
    </source>
</reference>